<dbReference type="SUPFAM" id="SSF54236">
    <property type="entry name" value="Ubiquitin-like"/>
    <property type="match status" value="4"/>
</dbReference>
<dbReference type="OrthoDB" id="1885901at2759"/>
<dbReference type="Proteomes" id="UP000789342">
    <property type="component" value="Unassembled WGS sequence"/>
</dbReference>
<dbReference type="InterPro" id="IPR000626">
    <property type="entry name" value="Ubiquitin-like_dom"/>
</dbReference>
<keyword evidence="3" id="KW-1185">Reference proteome</keyword>
<dbReference type="SUPFAM" id="SSF56399">
    <property type="entry name" value="ADP-ribosylation"/>
    <property type="match status" value="1"/>
</dbReference>
<feature type="domain" description="Ubiquitin-like" evidence="1">
    <location>
        <begin position="181"/>
        <end position="234"/>
    </location>
</feature>
<dbReference type="Gene3D" id="3.10.20.90">
    <property type="entry name" value="Phosphatidylinositol 3-kinase Catalytic Subunit, Chain A, domain 1"/>
    <property type="match status" value="4"/>
</dbReference>
<evidence type="ECO:0000259" key="1">
    <source>
        <dbReference type="PROSITE" id="PS50053"/>
    </source>
</evidence>
<evidence type="ECO:0000313" key="2">
    <source>
        <dbReference type="EMBL" id="CAG8513194.1"/>
    </source>
</evidence>
<evidence type="ECO:0000313" key="3">
    <source>
        <dbReference type="Proteomes" id="UP000789342"/>
    </source>
</evidence>
<proteinExistence type="predicted"/>
<sequence>MDDTFNLQFVAEAMSSLIGCRVVATESEGPALDIDLVHRYCLLEVDDNGEIVKRPRFEEYEQGCDPRRIRRDEETRRCDCLKQIFFNFSRESRSIFIALHDCSVRELRRKIQEILSIDEPLSLIYNYQTLDDSRTLESYDIQPRSTIHVISEDEDSNWLKQIFFNFSGESRSIFISLHDCSVRELRRRIREILNIDEPLSLIYDCQTLDNSRTLESYDIQPRSTIHVISEDEDSNWLKQIFFNFSGESRSIFISLHDCSVRELRRRIREILNIDEPLSLIYDCQTLDDSRTLESYDIKPRSTIQVRREDEETRRCDWLNQIFFNFSGESRSIFISLHDCSVLELRRKIQEILKIEEPLSLRFNCQTLDDSRTLKSYDIKPSSTIHVSYKLLGGFPGYYVVKESFLKPQFDYDYTYGRDYGRQRRGYERYHLPIGWKKIGLNVEKYGDNKWLGTDTDAWPISYHGTGYDAARSIAIGGFDINKGINFAYGKGVYSSPYSDEAEIYSKEFTCSLDNHRYKLMFQNRVNPTDLRKENKEKYWITASDQNIRPYALCYKRIG</sequence>
<feature type="domain" description="Ubiquitin-like" evidence="1">
    <location>
        <begin position="340"/>
        <end position="393"/>
    </location>
</feature>
<gene>
    <name evidence="2" type="ORF">AMORRO_LOCUS3832</name>
</gene>
<dbReference type="PROSITE" id="PS50053">
    <property type="entry name" value="UBIQUITIN_2"/>
    <property type="match status" value="3"/>
</dbReference>
<comment type="caution">
    <text evidence="2">The sequence shown here is derived from an EMBL/GenBank/DDBJ whole genome shotgun (WGS) entry which is preliminary data.</text>
</comment>
<organism evidence="2 3">
    <name type="scientific">Acaulospora morrowiae</name>
    <dbReference type="NCBI Taxonomy" id="94023"/>
    <lineage>
        <taxon>Eukaryota</taxon>
        <taxon>Fungi</taxon>
        <taxon>Fungi incertae sedis</taxon>
        <taxon>Mucoromycota</taxon>
        <taxon>Glomeromycotina</taxon>
        <taxon>Glomeromycetes</taxon>
        <taxon>Diversisporales</taxon>
        <taxon>Acaulosporaceae</taxon>
        <taxon>Acaulospora</taxon>
    </lineage>
</organism>
<name>A0A9N9F6J3_9GLOM</name>
<dbReference type="EMBL" id="CAJVPV010001944">
    <property type="protein sequence ID" value="CAG8513194.1"/>
    <property type="molecule type" value="Genomic_DNA"/>
</dbReference>
<dbReference type="InterPro" id="IPR029071">
    <property type="entry name" value="Ubiquitin-like_domsf"/>
</dbReference>
<dbReference type="SMART" id="SM00213">
    <property type="entry name" value="UBQ"/>
    <property type="match status" value="4"/>
</dbReference>
<dbReference type="CDD" id="cd17039">
    <property type="entry name" value="Ubl_ubiquitin_like"/>
    <property type="match status" value="4"/>
</dbReference>
<dbReference type="AlphaFoldDB" id="A0A9N9F6J3"/>
<accession>A0A9N9F6J3</accession>
<dbReference type="PANTHER" id="PTHR36649:SF29">
    <property type="entry name" value="PARP CATALYTIC DOMAIN-CONTAINING PROTEIN-RELATED"/>
    <property type="match status" value="1"/>
</dbReference>
<protein>
    <submittedName>
        <fullName evidence="2">5816_t:CDS:1</fullName>
    </submittedName>
</protein>
<dbReference type="PANTHER" id="PTHR36649">
    <property type="entry name" value="UBIQUITIN-LIKE DOMAIN-CONTAINING PROTEIN"/>
    <property type="match status" value="1"/>
</dbReference>
<dbReference type="Pfam" id="PF00240">
    <property type="entry name" value="ubiquitin"/>
    <property type="match status" value="4"/>
</dbReference>
<feature type="domain" description="Ubiquitin-like" evidence="1">
    <location>
        <begin position="103"/>
        <end position="156"/>
    </location>
</feature>
<dbReference type="Gene3D" id="3.90.228.10">
    <property type="match status" value="1"/>
</dbReference>
<reference evidence="2" key="1">
    <citation type="submission" date="2021-06" db="EMBL/GenBank/DDBJ databases">
        <authorList>
            <person name="Kallberg Y."/>
            <person name="Tangrot J."/>
            <person name="Rosling A."/>
        </authorList>
    </citation>
    <scope>NUCLEOTIDE SEQUENCE</scope>
    <source>
        <strain evidence="2">CL551</strain>
    </source>
</reference>